<feature type="region of interest" description="Disordered" evidence="1">
    <location>
        <begin position="71"/>
        <end position="91"/>
    </location>
</feature>
<dbReference type="EMBL" id="JASSZA010000017">
    <property type="protein sequence ID" value="KAK2090623.1"/>
    <property type="molecule type" value="Genomic_DNA"/>
</dbReference>
<reference evidence="2 3" key="1">
    <citation type="submission" date="2023-05" db="EMBL/GenBank/DDBJ databases">
        <title>B98-5 Cell Line De Novo Hybrid Assembly: An Optical Mapping Approach.</title>
        <authorList>
            <person name="Kananen K."/>
            <person name="Auerbach J.A."/>
            <person name="Kautto E."/>
            <person name="Blachly J.S."/>
        </authorList>
    </citation>
    <scope>NUCLEOTIDE SEQUENCE [LARGE SCALE GENOMIC DNA]</scope>
    <source>
        <strain evidence="2">B95-8</strain>
        <tissue evidence="2">Cell line</tissue>
    </source>
</reference>
<evidence type="ECO:0000313" key="2">
    <source>
        <dbReference type="EMBL" id="KAK2090623.1"/>
    </source>
</evidence>
<organism evidence="2 3">
    <name type="scientific">Saguinus oedipus</name>
    <name type="common">Cotton-top tamarin</name>
    <name type="synonym">Oedipomidas oedipus</name>
    <dbReference type="NCBI Taxonomy" id="9490"/>
    <lineage>
        <taxon>Eukaryota</taxon>
        <taxon>Metazoa</taxon>
        <taxon>Chordata</taxon>
        <taxon>Craniata</taxon>
        <taxon>Vertebrata</taxon>
        <taxon>Euteleostomi</taxon>
        <taxon>Mammalia</taxon>
        <taxon>Eutheria</taxon>
        <taxon>Euarchontoglires</taxon>
        <taxon>Primates</taxon>
        <taxon>Haplorrhini</taxon>
        <taxon>Platyrrhini</taxon>
        <taxon>Cebidae</taxon>
        <taxon>Callitrichinae</taxon>
        <taxon>Saguinus</taxon>
    </lineage>
</organism>
<feature type="region of interest" description="Disordered" evidence="1">
    <location>
        <begin position="32"/>
        <end position="54"/>
    </location>
</feature>
<evidence type="ECO:0000313" key="3">
    <source>
        <dbReference type="Proteomes" id="UP001266305"/>
    </source>
</evidence>
<sequence>MLLWKDRRRSQRNEKIINLHVSQIMQIRSQDMLGISDNEMEERQKPRCRDEGMGASGVEAKLARALTSADQQKGLMHQESHMLLSESKPQA</sequence>
<accession>A0ABQ9U1U6</accession>
<proteinExistence type="predicted"/>
<evidence type="ECO:0000256" key="1">
    <source>
        <dbReference type="SAM" id="MobiDB-lite"/>
    </source>
</evidence>
<dbReference type="Proteomes" id="UP001266305">
    <property type="component" value="Unassembled WGS sequence"/>
</dbReference>
<comment type="caution">
    <text evidence="2">The sequence shown here is derived from an EMBL/GenBank/DDBJ whole genome shotgun (WGS) entry which is preliminary data.</text>
</comment>
<protein>
    <submittedName>
        <fullName evidence="2">Uncharacterized protein</fullName>
    </submittedName>
</protein>
<name>A0ABQ9U1U6_SAGOE</name>
<keyword evidence="3" id="KW-1185">Reference proteome</keyword>
<gene>
    <name evidence="2" type="ORF">P7K49_031880</name>
</gene>
<feature type="compositionally biased region" description="Basic and acidic residues" evidence="1">
    <location>
        <begin position="41"/>
        <end position="52"/>
    </location>
</feature>